<sequence length="350" mass="39687">MFKDKIEGSIDVGSGMIKGISIKKGEIENISSERLPMGAVVSGNIEDSLSIVDKLKTIVERLSLKNKKVVVSLPIQNFVIKFLEIPEMEEEAKLPFIEGELDEIVPNFSGEDFITNYYSLEFKNNNEKVMVVTIKKEKINDIIEILTSVKLKPIKIIPDFLSLFNLEQIQKHKIIEDTKGASIMTIDIGAEATKIFIENDGIIKMQRLIAIGGNDFSDIVQREKSVDYDEAEQYKKELEVFEDEEVNDEFYVQDDIEKEISNLVEELGEQIERTIEFYKMQEGLLGVDGIIISGGGTLLKGLKLVIEKKIVQEFNEMKTEQYFMKIKDKIAGEDIAIYDIALGNIVEEVI</sequence>
<accession>A0AAU9D7N2</accession>
<dbReference type="KEGG" id="haby:HLVA_01500"/>
<keyword evidence="2" id="KW-1185">Reference proteome</keyword>
<dbReference type="Gene3D" id="3.30.1490.300">
    <property type="match status" value="1"/>
</dbReference>
<evidence type="ECO:0000313" key="1">
    <source>
        <dbReference type="EMBL" id="BDU49581.1"/>
    </source>
</evidence>
<dbReference type="Pfam" id="PF11104">
    <property type="entry name" value="PilM_2"/>
    <property type="match status" value="1"/>
</dbReference>
<dbReference type="PANTHER" id="PTHR32432:SF3">
    <property type="entry name" value="ETHANOLAMINE UTILIZATION PROTEIN EUTJ"/>
    <property type="match status" value="1"/>
</dbReference>
<dbReference type="SUPFAM" id="SSF53067">
    <property type="entry name" value="Actin-like ATPase domain"/>
    <property type="match status" value="2"/>
</dbReference>
<dbReference type="EMBL" id="AP027059">
    <property type="protein sequence ID" value="BDU49581.1"/>
    <property type="molecule type" value="Genomic_DNA"/>
</dbReference>
<dbReference type="CDD" id="cd24049">
    <property type="entry name" value="ASKHA_NBD_PilM"/>
    <property type="match status" value="1"/>
</dbReference>
<evidence type="ECO:0008006" key="3">
    <source>
        <dbReference type="Google" id="ProtNLM"/>
    </source>
</evidence>
<name>A0AAU9D7N2_9FUSO</name>
<proteinExistence type="predicted"/>
<gene>
    <name evidence="1" type="ORF">HLVA_01500</name>
</gene>
<dbReference type="InterPro" id="IPR050696">
    <property type="entry name" value="FtsA/MreB"/>
</dbReference>
<dbReference type="PANTHER" id="PTHR32432">
    <property type="entry name" value="CELL DIVISION PROTEIN FTSA-RELATED"/>
    <property type="match status" value="1"/>
</dbReference>
<dbReference type="InterPro" id="IPR043129">
    <property type="entry name" value="ATPase_NBD"/>
</dbReference>
<evidence type="ECO:0000313" key="2">
    <source>
        <dbReference type="Proteomes" id="UP001321582"/>
    </source>
</evidence>
<dbReference type="Gene3D" id="3.30.420.40">
    <property type="match status" value="2"/>
</dbReference>
<dbReference type="RefSeq" id="WP_307904531.1">
    <property type="nucleotide sequence ID" value="NZ_AP027059.1"/>
</dbReference>
<organism evidence="1 2">
    <name type="scientific">Haliovirga abyssi</name>
    <dbReference type="NCBI Taxonomy" id="2996794"/>
    <lineage>
        <taxon>Bacteria</taxon>
        <taxon>Fusobacteriati</taxon>
        <taxon>Fusobacteriota</taxon>
        <taxon>Fusobacteriia</taxon>
        <taxon>Fusobacteriales</taxon>
        <taxon>Haliovirgaceae</taxon>
        <taxon>Haliovirga</taxon>
    </lineage>
</organism>
<dbReference type="AlphaFoldDB" id="A0AAU9D7N2"/>
<protein>
    <recommendedName>
        <fullName evidence="3">Type IV pilus assembly protein PilM</fullName>
    </recommendedName>
</protein>
<dbReference type="Proteomes" id="UP001321582">
    <property type="component" value="Chromosome"/>
</dbReference>
<dbReference type="InterPro" id="IPR005883">
    <property type="entry name" value="PilM"/>
</dbReference>
<reference evidence="1 2" key="1">
    <citation type="submission" date="2022-11" db="EMBL/GenBank/DDBJ databases">
        <title>Haliovirga abyssi gen. nov., sp. nov., a mesophilic fermentative bacterium isolated from the Iheya North hydrothermal field and the proposal of Haliovirgaceae fam. nov.</title>
        <authorList>
            <person name="Miyazaki U."/>
            <person name="Tame A."/>
            <person name="Miyazaki J."/>
            <person name="Takai K."/>
            <person name="Sawayama S."/>
            <person name="Kitajima M."/>
            <person name="Okamoto A."/>
            <person name="Nakagawa S."/>
        </authorList>
    </citation>
    <scope>NUCLEOTIDE SEQUENCE [LARGE SCALE GENOMIC DNA]</scope>
    <source>
        <strain evidence="1 2">IC12</strain>
    </source>
</reference>